<dbReference type="InterPro" id="IPR050639">
    <property type="entry name" value="SSR_resolvase"/>
</dbReference>
<dbReference type="Proteomes" id="UP000519439">
    <property type="component" value="Unassembled WGS sequence"/>
</dbReference>
<sequence>MSTDDQKADLQIDALKAAGCETIFTDQGVSGARRKRPALAEALSELVEGDTLIVWKLDRLGRSLAHLIDLIKDLGNRQVEFRSLQEAVDTKSAGGTLFFHLLGAFAEFERTLISERTRAGQAAARKRGRFPGRPKVLTPEKLVAAGKDLGAGDDLESVAKRCGVRPRTLRRALARG</sequence>
<protein>
    <submittedName>
        <fullName evidence="8">DNA invertase Pin-like site-specific DNA recombinase</fullName>
    </submittedName>
</protein>
<evidence type="ECO:0000256" key="6">
    <source>
        <dbReference type="PIRSR" id="PIRSR606118-50"/>
    </source>
</evidence>
<dbReference type="PANTHER" id="PTHR30461:SF2">
    <property type="entry name" value="SERINE RECOMBINASE PINE-RELATED"/>
    <property type="match status" value="1"/>
</dbReference>
<keyword evidence="2" id="KW-0229">DNA integration</keyword>
<feature type="active site" description="O-(5'-phospho-DNA)-serine intermediate" evidence="6">
    <location>
        <position position="2"/>
    </location>
</feature>
<evidence type="ECO:0000259" key="7">
    <source>
        <dbReference type="PROSITE" id="PS51736"/>
    </source>
</evidence>
<reference evidence="8 9" key="1">
    <citation type="submission" date="2020-08" db="EMBL/GenBank/DDBJ databases">
        <title>Genomic Encyclopedia of Type Strains, Phase IV (KMG-IV): sequencing the most valuable type-strain genomes for metagenomic binning, comparative biology and taxonomic classification.</title>
        <authorList>
            <person name="Goeker M."/>
        </authorList>
    </citation>
    <scope>NUCLEOTIDE SEQUENCE [LARGE SCALE GENOMIC DNA]</scope>
    <source>
        <strain evidence="8 9">DSM 15743</strain>
    </source>
</reference>
<dbReference type="InterPro" id="IPR006118">
    <property type="entry name" value="Recombinase_CS"/>
</dbReference>
<dbReference type="FunFam" id="3.40.50.1390:FF:000001">
    <property type="entry name" value="DNA recombinase"/>
    <property type="match status" value="1"/>
</dbReference>
<dbReference type="GO" id="GO:0015074">
    <property type="term" value="P:DNA integration"/>
    <property type="evidence" value="ECO:0007669"/>
    <property type="project" value="UniProtKB-KW"/>
</dbReference>
<comment type="caution">
    <text evidence="8">The sequence shown here is derived from an EMBL/GenBank/DDBJ whole genome shotgun (WGS) entry which is preliminary data.</text>
</comment>
<dbReference type="SUPFAM" id="SSF53041">
    <property type="entry name" value="Resolvase-like"/>
    <property type="match status" value="1"/>
</dbReference>
<feature type="domain" description="Resolvase/invertase-type recombinase catalytic" evidence="7">
    <location>
        <begin position="1"/>
        <end position="128"/>
    </location>
</feature>
<evidence type="ECO:0000256" key="4">
    <source>
        <dbReference type="ARBA" id="ARBA00023125"/>
    </source>
</evidence>
<dbReference type="Gene3D" id="3.40.50.1390">
    <property type="entry name" value="Resolvase, N-terminal catalytic domain"/>
    <property type="match status" value="1"/>
</dbReference>
<keyword evidence="5" id="KW-0233">DNA recombination</keyword>
<dbReference type="PROSITE" id="PS00398">
    <property type="entry name" value="RECOMBINASES_2"/>
    <property type="match status" value="1"/>
</dbReference>
<comment type="similarity">
    <text evidence="1">Belongs to the site-specific recombinase resolvase family.</text>
</comment>
<evidence type="ECO:0000313" key="9">
    <source>
        <dbReference type="Proteomes" id="UP000519439"/>
    </source>
</evidence>
<evidence type="ECO:0000256" key="2">
    <source>
        <dbReference type="ARBA" id="ARBA00022908"/>
    </source>
</evidence>
<dbReference type="AlphaFoldDB" id="A0A7W6IHV3"/>
<accession>A0A7W6IHV3</accession>
<dbReference type="GO" id="GO:0000150">
    <property type="term" value="F:DNA strand exchange activity"/>
    <property type="evidence" value="ECO:0007669"/>
    <property type="project" value="UniProtKB-KW"/>
</dbReference>
<dbReference type="CDD" id="cd03768">
    <property type="entry name" value="SR_ResInv"/>
    <property type="match status" value="1"/>
</dbReference>
<dbReference type="GO" id="GO:0003677">
    <property type="term" value="F:DNA binding"/>
    <property type="evidence" value="ECO:0007669"/>
    <property type="project" value="UniProtKB-KW"/>
</dbReference>
<dbReference type="PANTHER" id="PTHR30461">
    <property type="entry name" value="DNA-INVERTASE FROM LAMBDOID PROPHAGE"/>
    <property type="match status" value="1"/>
</dbReference>
<dbReference type="InterPro" id="IPR036162">
    <property type="entry name" value="Resolvase-like_N_sf"/>
</dbReference>
<dbReference type="EMBL" id="JACIDC010000013">
    <property type="protein sequence ID" value="MBB4041619.1"/>
    <property type="molecule type" value="Genomic_DNA"/>
</dbReference>
<name>A0A7W6IHV3_9HYPH</name>
<keyword evidence="9" id="KW-1185">Reference proteome</keyword>
<dbReference type="InterPro" id="IPR006119">
    <property type="entry name" value="Resolv_N"/>
</dbReference>
<keyword evidence="4" id="KW-0238">DNA-binding</keyword>
<organism evidence="8 9">
    <name type="scientific">Microvirga flocculans</name>
    <dbReference type="NCBI Taxonomy" id="217168"/>
    <lineage>
        <taxon>Bacteria</taxon>
        <taxon>Pseudomonadati</taxon>
        <taxon>Pseudomonadota</taxon>
        <taxon>Alphaproteobacteria</taxon>
        <taxon>Hyphomicrobiales</taxon>
        <taxon>Methylobacteriaceae</taxon>
        <taxon>Microvirga</taxon>
    </lineage>
</organism>
<gene>
    <name evidence="8" type="ORF">GGR34_003297</name>
</gene>
<dbReference type="SMART" id="SM00857">
    <property type="entry name" value="Resolvase"/>
    <property type="match status" value="1"/>
</dbReference>
<dbReference type="Pfam" id="PF00239">
    <property type="entry name" value="Resolvase"/>
    <property type="match status" value="1"/>
</dbReference>
<evidence type="ECO:0000256" key="3">
    <source>
        <dbReference type="ARBA" id="ARBA00023100"/>
    </source>
</evidence>
<proteinExistence type="inferred from homology"/>
<keyword evidence="3" id="KW-0230">DNA invertase</keyword>
<dbReference type="PROSITE" id="PS51736">
    <property type="entry name" value="RECOMBINASES_3"/>
    <property type="match status" value="1"/>
</dbReference>
<evidence type="ECO:0000256" key="1">
    <source>
        <dbReference type="ARBA" id="ARBA00009913"/>
    </source>
</evidence>
<evidence type="ECO:0000256" key="5">
    <source>
        <dbReference type="ARBA" id="ARBA00023172"/>
    </source>
</evidence>
<evidence type="ECO:0000313" key="8">
    <source>
        <dbReference type="EMBL" id="MBB4041619.1"/>
    </source>
</evidence>